<comment type="caution">
    <text evidence="1">The sequence shown here is derived from an EMBL/GenBank/DDBJ whole genome shotgun (WGS) entry which is preliminary data.</text>
</comment>
<dbReference type="AlphaFoldDB" id="A3HRJ5"/>
<protein>
    <submittedName>
        <fullName evidence="1">S23 ribosomal protein</fullName>
    </submittedName>
</protein>
<keyword evidence="1" id="KW-0689">Ribosomal protein</keyword>
<dbReference type="CDD" id="cd16377">
    <property type="entry name" value="23S_rRNA_IVP_like"/>
    <property type="match status" value="1"/>
</dbReference>
<dbReference type="Gene3D" id="1.20.1440.60">
    <property type="entry name" value="23S rRNA-intervening sequence"/>
    <property type="match status" value="1"/>
</dbReference>
<dbReference type="GO" id="GO:0005840">
    <property type="term" value="C:ribosome"/>
    <property type="evidence" value="ECO:0007669"/>
    <property type="project" value="UniProtKB-KW"/>
</dbReference>
<reference evidence="1 2" key="1">
    <citation type="journal article" date="2011" name="J. Bacteriol.">
        <title>Complete genome sequence of Algoriphagus sp. PR1, bacterial prey of a colony-forming choanoflagellate.</title>
        <authorList>
            <person name="Alegado R.A."/>
            <person name="Ferriera S."/>
            <person name="Nusbaum C."/>
            <person name="Young S.K."/>
            <person name="Zeng Q."/>
            <person name="Imamovic A."/>
            <person name="Fairclough S.R."/>
            <person name="King N."/>
        </authorList>
    </citation>
    <scope>NUCLEOTIDE SEQUENCE [LARGE SCALE GENOMIC DNA]</scope>
    <source>
        <strain evidence="1 2">PR1</strain>
    </source>
</reference>
<name>A3HRJ5_9BACT</name>
<dbReference type="STRING" id="388413.ALPR1_09620"/>
<evidence type="ECO:0000313" key="2">
    <source>
        <dbReference type="Proteomes" id="UP000003919"/>
    </source>
</evidence>
<dbReference type="HOGENOM" id="CLU_129874_0_7_10"/>
<dbReference type="RefSeq" id="WP_008200138.1">
    <property type="nucleotide sequence ID" value="NZ_CM001023.1"/>
</dbReference>
<gene>
    <name evidence="1" type="ORF">ALPR1_09620</name>
</gene>
<dbReference type="SUPFAM" id="SSF158446">
    <property type="entry name" value="IVS-encoded protein-like"/>
    <property type="match status" value="1"/>
</dbReference>
<dbReference type="PANTHER" id="PTHR38471">
    <property type="entry name" value="FOUR HELIX BUNDLE PROTEIN"/>
    <property type="match status" value="1"/>
</dbReference>
<accession>A3HRJ5</accession>
<dbReference type="OrthoDB" id="9811959at2"/>
<dbReference type="InterPro" id="IPR012657">
    <property type="entry name" value="23S_rRNA-intervening_sequence"/>
</dbReference>
<keyword evidence="2" id="KW-1185">Reference proteome</keyword>
<dbReference type="InterPro" id="IPR036583">
    <property type="entry name" value="23S_rRNA_IVS_sf"/>
</dbReference>
<evidence type="ECO:0000313" key="1">
    <source>
        <dbReference type="EMBL" id="EAZ82463.2"/>
    </source>
</evidence>
<dbReference type="NCBIfam" id="TIGR02436">
    <property type="entry name" value="four helix bundle protein"/>
    <property type="match status" value="1"/>
</dbReference>
<keyword evidence="1" id="KW-0687">Ribonucleoprotein</keyword>
<dbReference type="Pfam" id="PF05635">
    <property type="entry name" value="23S_rRNA_IVP"/>
    <property type="match status" value="1"/>
</dbReference>
<sequence length="125" mass="14700">MPPISDFRTLECWMKCKELREVIKTEVISKLPNEEKYRLADQLIRAARSTTNNIAEGWGKFHYKDQIKYCYQARGSCAEIIDHMVIAFEEKYCSKETFESIEKLAQESMKLINGYINYLNKSSKE</sequence>
<proteinExistence type="predicted"/>
<dbReference type="EMBL" id="AAXU02000001">
    <property type="protein sequence ID" value="EAZ82463.2"/>
    <property type="molecule type" value="Genomic_DNA"/>
</dbReference>
<organism evidence="1 2">
    <name type="scientific">Algoriphagus machipongonensis</name>
    <dbReference type="NCBI Taxonomy" id="388413"/>
    <lineage>
        <taxon>Bacteria</taxon>
        <taxon>Pseudomonadati</taxon>
        <taxon>Bacteroidota</taxon>
        <taxon>Cytophagia</taxon>
        <taxon>Cytophagales</taxon>
        <taxon>Cyclobacteriaceae</taxon>
        <taxon>Algoriphagus</taxon>
    </lineage>
</organism>
<dbReference type="Proteomes" id="UP000003919">
    <property type="component" value="Unassembled WGS sequence"/>
</dbReference>
<dbReference type="eggNOG" id="COG0399">
    <property type="taxonomic scope" value="Bacteria"/>
</dbReference>
<dbReference type="PANTHER" id="PTHR38471:SF2">
    <property type="entry name" value="FOUR HELIX BUNDLE PROTEIN"/>
    <property type="match status" value="1"/>
</dbReference>